<sequence>MPAALAVTAGGHWARVPAVRAGRAVRDHLAGTVAQPGAGAGQVLVRGPDGIHFCPVDTPPMRPCPTWSVGAKRYGVAMAASLTREAARPRPRDA</sequence>
<accession>A0A1S1RIA1</accession>
<name>A0A1S1RIA1_9ACTN</name>
<proteinExistence type="predicted"/>
<dbReference type="AlphaFoldDB" id="A0A1S1RIA1"/>
<dbReference type="Proteomes" id="UP000179627">
    <property type="component" value="Unassembled WGS sequence"/>
</dbReference>
<gene>
    <name evidence="1" type="ORF">CC117_08800</name>
</gene>
<keyword evidence="2" id="KW-1185">Reference proteome</keyword>
<evidence type="ECO:0000313" key="2">
    <source>
        <dbReference type="Proteomes" id="UP000179627"/>
    </source>
</evidence>
<protein>
    <submittedName>
        <fullName evidence="1">Uncharacterized protein</fullName>
    </submittedName>
</protein>
<reference evidence="2" key="1">
    <citation type="submission" date="2016-07" db="EMBL/GenBank/DDBJ databases">
        <title>Sequence Frankia sp. strain CcI1.17.</title>
        <authorList>
            <person name="Ghodhbane-Gtari F."/>
            <person name="Swanson E."/>
            <person name="Gueddou A."/>
            <person name="Morris K."/>
            <person name="Hezbri K."/>
            <person name="Ktari A."/>
            <person name="Nouioui I."/>
            <person name="Abebe-Akele F."/>
            <person name="Simpson S."/>
            <person name="Thomas K."/>
            <person name="Gtari M."/>
            <person name="Tisa L.S."/>
            <person name="Hurst S."/>
        </authorList>
    </citation>
    <scope>NUCLEOTIDE SEQUENCE [LARGE SCALE GENOMIC DNA]</scope>
    <source>
        <strain evidence="2">Cc1.17</strain>
    </source>
</reference>
<comment type="caution">
    <text evidence="1">The sequence shown here is derived from an EMBL/GenBank/DDBJ whole genome shotgun (WGS) entry which is preliminary data.</text>
</comment>
<evidence type="ECO:0000313" key="1">
    <source>
        <dbReference type="EMBL" id="OHV45866.1"/>
    </source>
</evidence>
<dbReference type="EMBL" id="MBLM01000003">
    <property type="protein sequence ID" value="OHV45866.1"/>
    <property type="molecule type" value="Genomic_DNA"/>
</dbReference>
<organism evidence="1 2">
    <name type="scientific">Parafrankia colletiae</name>
    <dbReference type="NCBI Taxonomy" id="573497"/>
    <lineage>
        <taxon>Bacteria</taxon>
        <taxon>Bacillati</taxon>
        <taxon>Actinomycetota</taxon>
        <taxon>Actinomycetes</taxon>
        <taxon>Frankiales</taxon>
        <taxon>Frankiaceae</taxon>
        <taxon>Parafrankia</taxon>
    </lineage>
</organism>